<accession>A0A8J9VEF7</accession>
<protein>
    <recommendedName>
        <fullName evidence="3">HTH CENPB-type domain-containing protein</fullName>
    </recommendedName>
</protein>
<sequence>MGRTCYMTEEIECKLTHTHVTWTKAMVKQGFPIGMDNLQDSVKKIVDDLNVETPFKNGRPGKRWYNSFLKRLPDLITRQPQKLTARKLL</sequence>
<evidence type="ECO:0008006" key="3">
    <source>
        <dbReference type="Google" id="ProtNLM"/>
    </source>
</evidence>
<evidence type="ECO:0000313" key="1">
    <source>
        <dbReference type="EMBL" id="CAH0720248.1"/>
    </source>
</evidence>
<reference evidence="1" key="1">
    <citation type="submission" date="2021-12" db="EMBL/GenBank/DDBJ databases">
        <authorList>
            <person name="Martin H S."/>
        </authorList>
    </citation>
    <scope>NUCLEOTIDE SEQUENCE</scope>
</reference>
<dbReference type="AlphaFoldDB" id="A0A8J9VEF7"/>
<dbReference type="Proteomes" id="UP000838878">
    <property type="component" value="Chromosome 14"/>
</dbReference>
<dbReference type="EMBL" id="OV170234">
    <property type="protein sequence ID" value="CAH0720248.1"/>
    <property type="molecule type" value="Genomic_DNA"/>
</dbReference>
<organism evidence="1 2">
    <name type="scientific">Brenthis ino</name>
    <name type="common">lesser marbled fritillary</name>
    <dbReference type="NCBI Taxonomy" id="405034"/>
    <lineage>
        <taxon>Eukaryota</taxon>
        <taxon>Metazoa</taxon>
        <taxon>Ecdysozoa</taxon>
        <taxon>Arthropoda</taxon>
        <taxon>Hexapoda</taxon>
        <taxon>Insecta</taxon>
        <taxon>Pterygota</taxon>
        <taxon>Neoptera</taxon>
        <taxon>Endopterygota</taxon>
        <taxon>Lepidoptera</taxon>
        <taxon>Glossata</taxon>
        <taxon>Ditrysia</taxon>
        <taxon>Papilionoidea</taxon>
        <taxon>Nymphalidae</taxon>
        <taxon>Heliconiinae</taxon>
        <taxon>Argynnini</taxon>
        <taxon>Brenthis</taxon>
    </lineage>
</organism>
<gene>
    <name evidence="1" type="ORF">BINO364_LOCUS6506</name>
</gene>
<feature type="non-terminal residue" evidence="1">
    <location>
        <position position="89"/>
    </location>
</feature>
<proteinExistence type="predicted"/>
<name>A0A8J9VEF7_9NEOP</name>
<dbReference type="OrthoDB" id="71166at2759"/>
<keyword evidence="2" id="KW-1185">Reference proteome</keyword>
<evidence type="ECO:0000313" key="2">
    <source>
        <dbReference type="Proteomes" id="UP000838878"/>
    </source>
</evidence>